<feature type="non-terminal residue" evidence="2">
    <location>
        <position position="292"/>
    </location>
</feature>
<evidence type="ECO:0000256" key="1">
    <source>
        <dbReference type="SAM" id="MobiDB-lite"/>
    </source>
</evidence>
<gene>
    <name evidence="2" type="ORF">AVEN_862_1</name>
</gene>
<feature type="compositionally biased region" description="Polar residues" evidence="1">
    <location>
        <begin position="146"/>
        <end position="156"/>
    </location>
</feature>
<dbReference type="Proteomes" id="UP000499080">
    <property type="component" value="Unassembled WGS sequence"/>
</dbReference>
<feature type="compositionally biased region" description="Basic and acidic residues" evidence="1">
    <location>
        <begin position="269"/>
        <end position="292"/>
    </location>
</feature>
<reference evidence="2 3" key="1">
    <citation type="journal article" date="2019" name="Sci. Rep.">
        <title>Orb-weaving spider Araneus ventricosus genome elucidates the spidroin gene catalogue.</title>
        <authorList>
            <person name="Kono N."/>
            <person name="Nakamura H."/>
            <person name="Ohtoshi R."/>
            <person name="Moran D.A.P."/>
            <person name="Shinohara A."/>
            <person name="Yoshida Y."/>
            <person name="Fujiwara M."/>
            <person name="Mori M."/>
            <person name="Tomita M."/>
            <person name="Arakawa K."/>
        </authorList>
    </citation>
    <scope>NUCLEOTIDE SEQUENCE [LARGE SCALE GENOMIC DNA]</scope>
</reference>
<protein>
    <submittedName>
        <fullName evidence="2">Uncharacterized protein</fullName>
    </submittedName>
</protein>
<sequence length="292" mass="33749">VMYENPPPPSDFFEDDFELVSFIYPRPQSVKLDSDMKFIKIDRSLIHRALFGCEEKEKEQTSEVSVNKNALEKGIGKSKISKENLVKNGALEKTKIKCAISQKDESAVFPEKNKERKQKNRSKEEKKNDINSDDSKNGKKKKTLVAKSSSLQSIFKSYSMSESDSDNSEKHRTKSSSRHAKSHSKKSSRRRRKDKDHRNDTSYSDVIPYDKVGSRSTEFSVKREIISSDEESFSSSFSKKAEITVKEEVLCDKDYYKKDKIKSSKSSKKIYDDTRNHDDSRNRFDDSRSRDD</sequence>
<accession>A0A4Y2DS80</accession>
<feature type="compositionally biased region" description="Basic and acidic residues" evidence="1">
    <location>
        <begin position="121"/>
        <end position="137"/>
    </location>
</feature>
<comment type="caution">
    <text evidence="2">The sequence shown here is derived from an EMBL/GenBank/DDBJ whole genome shotgun (WGS) entry which is preliminary data.</text>
</comment>
<name>A0A4Y2DS80_ARAVE</name>
<evidence type="ECO:0000313" key="2">
    <source>
        <dbReference type="EMBL" id="GBM19700.1"/>
    </source>
</evidence>
<dbReference type="AlphaFoldDB" id="A0A4Y2DS80"/>
<dbReference type="EMBL" id="BGPR01000429">
    <property type="protein sequence ID" value="GBM19700.1"/>
    <property type="molecule type" value="Genomic_DNA"/>
</dbReference>
<keyword evidence="3" id="KW-1185">Reference proteome</keyword>
<proteinExistence type="predicted"/>
<evidence type="ECO:0000313" key="3">
    <source>
        <dbReference type="Proteomes" id="UP000499080"/>
    </source>
</evidence>
<feature type="region of interest" description="Disordered" evidence="1">
    <location>
        <begin position="260"/>
        <end position="292"/>
    </location>
</feature>
<feature type="region of interest" description="Disordered" evidence="1">
    <location>
        <begin position="102"/>
        <end position="221"/>
    </location>
</feature>
<organism evidence="2 3">
    <name type="scientific">Araneus ventricosus</name>
    <name type="common">Orbweaver spider</name>
    <name type="synonym">Epeira ventricosa</name>
    <dbReference type="NCBI Taxonomy" id="182803"/>
    <lineage>
        <taxon>Eukaryota</taxon>
        <taxon>Metazoa</taxon>
        <taxon>Ecdysozoa</taxon>
        <taxon>Arthropoda</taxon>
        <taxon>Chelicerata</taxon>
        <taxon>Arachnida</taxon>
        <taxon>Araneae</taxon>
        <taxon>Araneomorphae</taxon>
        <taxon>Entelegynae</taxon>
        <taxon>Araneoidea</taxon>
        <taxon>Araneidae</taxon>
        <taxon>Araneus</taxon>
    </lineage>
</organism>
<feature type="compositionally biased region" description="Basic residues" evidence="1">
    <location>
        <begin position="171"/>
        <end position="195"/>
    </location>
</feature>
<feature type="non-terminal residue" evidence="2">
    <location>
        <position position="1"/>
    </location>
</feature>
<feature type="compositionally biased region" description="Basic and acidic residues" evidence="1">
    <location>
        <begin position="102"/>
        <end position="114"/>
    </location>
</feature>